<name>A0ABU9YWZ6_9RHOO</name>
<dbReference type="Proteomes" id="UP001410394">
    <property type="component" value="Unassembled WGS sequence"/>
</dbReference>
<dbReference type="RefSeq" id="WP_345919025.1">
    <property type="nucleotide sequence ID" value="NZ_JBDIVE010000003.1"/>
</dbReference>
<evidence type="ECO:0000313" key="2">
    <source>
        <dbReference type="EMBL" id="MEN3068255.1"/>
    </source>
</evidence>
<dbReference type="Pfam" id="PF26363">
    <property type="entry name" value="Phospholipase-like"/>
    <property type="match status" value="1"/>
</dbReference>
<dbReference type="Gene3D" id="3.40.50.1820">
    <property type="entry name" value="alpha/beta hydrolase"/>
    <property type="match status" value="1"/>
</dbReference>
<keyword evidence="3" id="KW-1185">Reference proteome</keyword>
<dbReference type="EMBL" id="JBDIVE010000003">
    <property type="protein sequence ID" value="MEN3068255.1"/>
    <property type="molecule type" value="Genomic_DNA"/>
</dbReference>
<sequence length="351" mass="39942">MQKKNVFPDSKTLKAVMIMAIALLPACGGLATLIASQDTYQTDKRRYEYNQFETEIARKFGLMALLAQTAYRHDLDTEGIDGNGCRYLKDPKKFRKDLYFGMPQNDEKKGGWSRWVPSAEALEHTSPCIDDAGLFYETYIYENENGVVEEAVIAFRGTENRGTQTVKDWWTNISSLLGLESSEYSLARKKIPSLIDALDTTFPNIKIYATGHSLGGGLAQQAGYLSRKIKEVFTFNTTPVTNWSQLRLLKIVDNEYPIIYRIYHGGEFLEYLRFITTSFTSARPGRYDIGVQFDGFRRKAFSGHAMNIITCNFAEILKNNQTEGSADHHYSIRYIRNTVLTSRSLCLEPKQ</sequence>
<dbReference type="SUPFAM" id="SSF53474">
    <property type="entry name" value="alpha/beta-Hydrolases"/>
    <property type="match status" value="1"/>
</dbReference>
<reference evidence="2 3" key="1">
    <citation type="journal article" date="2018" name="Int. J. Syst. Evol. Microbiol.">
        <title>Uliginosibacterium sediminicola sp. nov., isolated from freshwater sediment.</title>
        <authorList>
            <person name="Hwang W.M."/>
            <person name="Kim S.M."/>
            <person name="Kang K."/>
            <person name="Ahn T.Y."/>
        </authorList>
    </citation>
    <scope>NUCLEOTIDE SEQUENCE [LARGE SCALE GENOMIC DNA]</scope>
    <source>
        <strain evidence="2 3">M1-21</strain>
    </source>
</reference>
<proteinExistence type="predicted"/>
<evidence type="ECO:0000313" key="3">
    <source>
        <dbReference type="Proteomes" id="UP001410394"/>
    </source>
</evidence>
<gene>
    <name evidence="2" type="ORF">ABDB84_07165</name>
</gene>
<dbReference type="InterPro" id="IPR029058">
    <property type="entry name" value="AB_hydrolase_fold"/>
</dbReference>
<evidence type="ECO:0000256" key="1">
    <source>
        <dbReference type="SAM" id="SignalP"/>
    </source>
</evidence>
<keyword evidence="1" id="KW-0732">Signal</keyword>
<protein>
    <submittedName>
        <fullName evidence="2">DUF6792 domain-containing protein</fullName>
    </submittedName>
</protein>
<feature type="chain" id="PRO_5045766952" evidence="1">
    <location>
        <begin position="32"/>
        <end position="351"/>
    </location>
</feature>
<organism evidence="2 3">
    <name type="scientific">Uliginosibacterium sediminicola</name>
    <dbReference type="NCBI Taxonomy" id="2024550"/>
    <lineage>
        <taxon>Bacteria</taxon>
        <taxon>Pseudomonadati</taxon>
        <taxon>Pseudomonadota</taxon>
        <taxon>Betaproteobacteria</taxon>
        <taxon>Rhodocyclales</taxon>
        <taxon>Zoogloeaceae</taxon>
        <taxon>Uliginosibacterium</taxon>
    </lineage>
</organism>
<accession>A0ABU9YWZ6</accession>
<comment type="caution">
    <text evidence="2">The sequence shown here is derived from an EMBL/GenBank/DDBJ whole genome shotgun (WGS) entry which is preliminary data.</text>
</comment>
<feature type="signal peptide" evidence="1">
    <location>
        <begin position="1"/>
        <end position="31"/>
    </location>
</feature>